<evidence type="ECO:0000259" key="3">
    <source>
        <dbReference type="PROSITE" id="PS50263"/>
    </source>
</evidence>
<dbReference type="PANTHER" id="PTHR23088">
    <property type="entry name" value="NITRILASE-RELATED"/>
    <property type="match status" value="1"/>
</dbReference>
<evidence type="ECO:0000256" key="2">
    <source>
        <dbReference type="ARBA" id="ARBA00022801"/>
    </source>
</evidence>
<dbReference type="CDD" id="cd07572">
    <property type="entry name" value="nit"/>
    <property type="match status" value="1"/>
</dbReference>
<evidence type="ECO:0000313" key="4">
    <source>
        <dbReference type="EMBL" id="TDL78167.1"/>
    </source>
</evidence>
<proteinExistence type="inferred from homology"/>
<sequence>MTRVALVQLCATDDPGRNAELLRDAAGAAVAGGARLIATPEVTNCISGSRSHQSAVLRPEDEDIVVAEARALAARHGVEILLGSVAVTTGDADGRFANRSILIDDRGGIVARYDKIHMFDVEIDATETYRESSAYRPGERAVLAPSVAGLLGMTICYDLRFPHLYRALAQAGAMVLSVPAAFSPVTGASHWEVLLRARAIETGCYVIAPAQCGTHPTTRGRVRRSYGHSLAVAPWGEVIARMGDAPGIAFAEIDLEAVADARRRVPSLAGDRRFSPPEGLS</sequence>
<dbReference type="Gene3D" id="3.60.110.10">
    <property type="entry name" value="Carbon-nitrogen hydrolase"/>
    <property type="match status" value="1"/>
</dbReference>
<dbReference type="EMBL" id="SNAA01000013">
    <property type="protein sequence ID" value="TDL78167.1"/>
    <property type="molecule type" value="Genomic_DNA"/>
</dbReference>
<comment type="caution">
    <text evidence="4">The sequence shown here is derived from an EMBL/GenBank/DDBJ whole genome shotgun (WGS) entry which is preliminary data.</text>
</comment>
<dbReference type="AlphaFoldDB" id="A0A4R6A650"/>
<dbReference type="InterPro" id="IPR045254">
    <property type="entry name" value="Nit1/2_C-N_Hydrolase"/>
</dbReference>
<keyword evidence="5" id="KW-1185">Reference proteome</keyword>
<accession>A0A4R6A650</accession>
<dbReference type="OrthoDB" id="9811121at2"/>
<keyword evidence="2 4" id="KW-0378">Hydrolase</keyword>
<dbReference type="PANTHER" id="PTHR23088:SF27">
    <property type="entry name" value="DEAMINATED GLUTATHIONE AMIDASE"/>
    <property type="match status" value="1"/>
</dbReference>
<comment type="similarity">
    <text evidence="1">Belongs to the carbon-nitrogen hydrolase superfamily. NIT1/NIT2 family.</text>
</comment>
<reference evidence="4 5" key="1">
    <citation type="submission" date="2019-03" db="EMBL/GenBank/DDBJ databases">
        <title>Primorskyibacter sp. SS33 isolated from sediments.</title>
        <authorList>
            <person name="Xunke S."/>
        </authorList>
    </citation>
    <scope>NUCLEOTIDE SEQUENCE [LARGE SCALE GENOMIC DNA]</scope>
    <source>
        <strain evidence="4 5">SS33</strain>
    </source>
</reference>
<dbReference type="RefSeq" id="WP_133397291.1">
    <property type="nucleotide sequence ID" value="NZ_SNAA01000013.1"/>
</dbReference>
<protein>
    <submittedName>
        <fullName evidence="4">Carbon-nitrogen hydrolase family protein</fullName>
    </submittedName>
</protein>
<dbReference type="InterPro" id="IPR036526">
    <property type="entry name" value="C-N_Hydrolase_sf"/>
</dbReference>
<dbReference type="InterPro" id="IPR001110">
    <property type="entry name" value="UPF0012_CS"/>
</dbReference>
<dbReference type="Proteomes" id="UP000295701">
    <property type="component" value="Unassembled WGS sequence"/>
</dbReference>
<dbReference type="InterPro" id="IPR003010">
    <property type="entry name" value="C-N_Hydrolase"/>
</dbReference>
<evidence type="ECO:0000256" key="1">
    <source>
        <dbReference type="ARBA" id="ARBA00010613"/>
    </source>
</evidence>
<feature type="domain" description="CN hydrolase" evidence="3">
    <location>
        <begin position="2"/>
        <end position="255"/>
    </location>
</feature>
<dbReference type="SUPFAM" id="SSF56317">
    <property type="entry name" value="Carbon-nitrogen hydrolase"/>
    <property type="match status" value="1"/>
</dbReference>
<evidence type="ECO:0000313" key="5">
    <source>
        <dbReference type="Proteomes" id="UP000295701"/>
    </source>
</evidence>
<dbReference type="PROSITE" id="PS50263">
    <property type="entry name" value="CN_HYDROLASE"/>
    <property type="match status" value="1"/>
</dbReference>
<organism evidence="4 5">
    <name type="scientific">Palleronia sediminis</name>
    <dbReference type="NCBI Taxonomy" id="2547833"/>
    <lineage>
        <taxon>Bacteria</taxon>
        <taxon>Pseudomonadati</taxon>
        <taxon>Pseudomonadota</taxon>
        <taxon>Alphaproteobacteria</taxon>
        <taxon>Rhodobacterales</taxon>
        <taxon>Roseobacteraceae</taxon>
        <taxon>Palleronia</taxon>
    </lineage>
</organism>
<dbReference type="PROSITE" id="PS01227">
    <property type="entry name" value="UPF0012"/>
    <property type="match status" value="1"/>
</dbReference>
<dbReference type="GO" id="GO:0016811">
    <property type="term" value="F:hydrolase activity, acting on carbon-nitrogen (but not peptide) bonds, in linear amides"/>
    <property type="evidence" value="ECO:0007669"/>
    <property type="project" value="InterPro"/>
</dbReference>
<name>A0A4R6A650_9RHOB</name>
<gene>
    <name evidence="4" type="ORF">E2L08_11785</name>
</gene>
<dbReference type="Pfam" id="PF00795">
    <property type="entry name" value="CN_hydrolase"/>
    <property type="match status" value="1"/>
</dbReference>